<gene>
    <name evidence="1" type="ORF">PRUPE_5G026600</name>
</gene>
<dbReference type="EMBL" id="CM007655">
    <property type="protein sequence ID" value="ONI05852.1"/>
    <property type="molecule type" value="Genomic_DNA"/>
</dbReference>
<evidence type="ECO:0000313" key="1">
    <source>
        <dbReference type="EMBL" id="ONI05852.1"/>
    </source>
</evidence>
<name>A0A251P2T0_PRUPE</name>
<dbReference type="AlphaFoldDB" id="A0A251P2T0"/>
<dbReference type="InterPro" id="IPR044955">
    <property type="entry name" value="CCMFC"/>
</dbReference>
<keyword evidence="2" id="KW-1185">Reference proteome</keyword>
<evidence type="ECO:0000313" key="2">
    <source>
        <dbReference type="Proteomes" id="UP000006882"/>
    </source>
</evidence>
<dbReference type="GO" id="GO:0017004">
    <property type="term" value="P:cytochrome complex assembly"/>
    <property type="evidence" value="ECO:0007669"/>
    <property type="project" value="InterPro"/>
</dbReference>
<reference evidence="1 2" key="1">
    <citation type="journal article" date="2013" name="Nat. Genet.">
        <title>The high-quality draft genome of peach (Prunus persica) identifies unique patterns of genetic diversity, domestication and genome evolution.</title>
        <authorList>
            <consortium name="International Peach Genome Initiative"/>
            <person name="Verde I."/>
            <person name="Abbott A.G."/>
            <person name="Scalabrin S."/>
            <person name="Jung S."/>
            <person name="Shu S."/>
            <person name="Marroni F."/>
            <person name="Zhebentyayeva T."/>
            <person name="Dettori M.T."/>
            <person name="Grimwood J."/>
            <person name="Cattonaro F."/>
            <person name="Zuccolo A."/>
            <person name="Rossini L."/>
            <person name="Jenkins J."/>
            <person name="Vendramin E."/>
            <person name="Meisel L.A."/>
            <person name="Decroocq V."/>
            <person name="Sosinski B."/>
            <person name="Prochnik S."/>
            <person name="Mitros T."/>
            <person name="Policriti A."/>
            <person name="Cipriani G."/>
            <person name="Dondini L."/>
            <person name="Ficklin S."/>
            <person name="Goodstein D.M."/>
            <person name="Xuan P."/>
            <person name="Del Fabbro C."/>
            <person name="Aramini V."/>
            <person name="Copetti D."/>
            <person name="Gonzalez S."/>
            <person name="Horner D.S."/>
            <person name="Falchi R."/>
            <person name="Lucas S."/>
            <person name="Mica E."/>
            <person name="Maldonado J."/>
            <person name="Lazzari B."/>
            <person name="Bielenberg D."/>
            <person name="Pirona R."/>
            <person name="Miculan M."/>
            <person name="Barakat A."/>
            <person name="Testolin R."/>
            <person name="Stella A."/>
            <person name="Tartarini S."/>
            <person name="Tonutti P."/>
            <person name="Arus P."/>
            <person name="Orellana A."/>
            <person name="Wells C."/>
            <person name="Main D."/>
            <person name="Vizzotto G."/>
            <person name="Silva H."/>
            <person name="Salamini F."/>
            <person name="Schmutz J."/>
            <person name="Morgante M."/>
            <person name="Rokhsar D.S."/>
        </authorList>
    </citation>
    <scope>NUCLEOTIDE SEQUENCE [LARGE SCALE GENOMIC DNA]</scope>
    <source>
        <strain evidence="2">cv. Nemared</strain>
    </source>
</reference>
<dbReference type="PANTHER" id="PTHR36010">
    <property type="entry name" value="CYTOCHROME C BIOGENESIS CCMF C-TERMINAL-LIKE MITOCHONDRIAL PROTEIN-RELATED"/>
    <property type="match status" value="1"/>
</dbReference>
<sequence>MNLPPSYKSRRPQHFLHRWMKMEQSNFWLTMVPEKEYNRETTSITRVAIHTKLFQIYVSNGTQSSRLTLVKIG</sequence>
<dbReference type="Proteomes" id="UP000006882">
    <property type="component" value="Chromosome G5"/>
</dbReference>
<dbReference type="STRING" id="3760.A0A251P2T0"/>
<organism evidence="1 2">
    <name type="scientific">Prunus persica</name>
    <name type="common">Peach</name>
    <name type="synonym">Amygdalus persica</name>
    <dbReference type="NCBI Taxonomy" id="3760"/>
    <lineage>
        <taxon>Eukaryota</taxon>
        <taxon>Viridiplantae</taxon>
        <taxon>Streptophyta</taxon>
        <taxon>Embryophyta</taxon>
        <taxon>Tracheophyta</taxon>
        <taxon>Spermatophyta</taxon>
        <taxon>Magnoliopsida</taxon>
        <taxon>eudicotyledons</taxon>
        <taxon>Gunneridae</taxon>
        <taxon>Pentapetalae</taxon>
        <taxon>rosids</taxon>
        <taxon>fabids</taxon>
        <taxon>Rosales</taxon>
        <taxon>Rosaceae</taxon>
        <taxon>Amygdaloideae</taxon>
        <taxon>Amygdaleae</taxon>
        <taxon>Prunus</taxon>
    </lineage>
</organism>
<dbReference type="PANTHER" id="PTHR36010:SF1">
    <property type="entry name" value="CYTOCHROME C BIOGENESIS CCMF C-TERMINAL-LIKE MITOCHONDRIAL PROTEIN-RELATED"/>
    <property type="match status" value="1"/>
</dbReference>
<accession>A0A251P2T0</accession>
<protein>
    <submittedName>
        <fullName evidence="1">Uncharacterized protein</fullName>
    </submittedName>
</protein>
<proteinExistence type="predicted"/>
<dbReference type="Gramene" id="ONI05852">
    <property type="protein sequence ID" value="ONI05852"/>
    <property type="gene ID" value="PRUPE_5G026600"/>
</dbReference>